<feature type="region of interest" description="Disordered" evidence="1">
    <location>
        <begin position="526"/>
        <end position="578"/>
    </location>
</feature>
<dbReference type="PANTHER" id="PTHR44167:SF24">
    <property type="entry name" value="SERINE_THREONINE-PROTEIN KINASE CHK2"/>
    <property type="match status" value="1"/>
</dbReference>
<dbReference type="SUPFAM" id="SSF53300">
    <property type="entry name" value="vWA-like"/>
    <property type="match status" value="1"/>
</dbReference>
<gene>
    <name evidence="3" type="ORF">DL546_005383</name>
</gene>
<feature type="region of interest" description="Disordered" evidence="1">
    <location>
        <begin position="740"/>
        <end position="771"/>
    </location>
</feature>
<evidence type="ECO:0000313" key="4">
    <source>
        <dbReference type="Proteomes" id="UP000275385"/>
    </source>
</evidence>
<dbReference type="InterPro" id="IPR011009">
    <property type="entry name" value="Kinase-like_dom_sf"/>
</dbReference>
<dbReference type="STRING" id="177199.A0A420YI40"/>
<proteinExistence type="predicted"/>
<organism evidence="3 4">
    <name type="scientific">Coniochaeta pulveracea</name>
    <dbReference type="NCBI Taxonomy" id="177199"/>
    <lineage>
        <taxon>Eukaryota</taxon>
        <taxon>Fungi</taxon>
        <taxon>Dikarya</taxon>
        <taxon>Ascomycota</taxon>
        <taxon>Pezizomycotina</taxon>
        <taxon>Sordariomycetes</taxon>
        <taxon>Sordariomycetidae</taxon>
        <taxon>Coniochaetales</taxon>
        <taxon>Coniochaetaceae</taxon>
        <taxon>Coniochaeta</taxon>
    </lineage>
</organism>
<dbReference type="AlphaFoldDB" id="A0A420YI40"/>
<keyword evidence="4" id="KW-1185">Reference proteome</keyword>
<evidence type="ECO:0000259" key="2">
    <source>
        <dbReference type="PROSITE" id="PS50011"/>
    </source>
</evidence>
<dbReference type="PROSITE" id="PS50011">
    <property type="entry name" value="PROTEIN_KINASE_DOM"/>
    <property type="match status" value="1"/>
</dbReference>
<feature type="compositionally biased region" description="Polar residues" evidence="1">
    <location>
        <begin position="758"/>
        <end position="771"/>
    </location>
</feature>
<dbReference type="GO" id="GO:0044773">
    <property type="term" value="P:mitotic DNA damage checkpoint signaling"/>
    <property type="evidence" value="ECO:0007669"/>
    <property type="project" value="TreeGrafter"/>
</dbReference>
<feature type="region of interest" description="Disordered" evidence="1">
    <location>
        <begin position="623"/>
        <end position="677"/>
    </location>
</feature>
<feature type="compositionally biased region" description="Basic and acidic residues" evidence="1">
    <location>
        <begin position="555"/>
        <end position="567"/>
    </location>
</feature>
<dbReference type="GO" id="GO:0004674">
    <property type="term" value="F:protein serine/threonine kinase activity"/>
    <property type="evidence" value="ECO:0007669"/>
    <property type="project" value="TreeGrafter"/>
</dbReference>
<comment type="caution">
    <text evidence="3">The sequence shown here is derived from an EMBL/GenBank/DDBJ whole genome shotgun (WGS) entry which is preliminary data.</text>
</comment>
<dbReference type="GO" id="GO:0005524">
    <property type="term" value="F:ATP binding"/>
    <property type="evidence" value="ECO:0007669"/>
    <property type="project" value="InterPro"/>
</dbReference>
<dbReference type="PANTHER" id="PTHR44167">
    <property type="entry name" value="OVARIAN-SPECIFIC SERINE/THREONINE-PROTEIN KINASE LOK-RELATED"/>
    <property type="match status" value="1"/>
</dbReference>
<dbReference type="SUPFAM" id="SSF56112">
    <property type="entry name" value="Protein kinase-like (PK-like)"/>
    <property type="match status" value="1"/>
</dbReference>
<dbReference type="SMART" id="SM00220">
    <property type="entry name" value="S_TKc"/>
    <property type="match status" value="1"/>
</dbReference>
<dbReference type="Pfam" id="PF00069">
    <property type="entry name" value="Pkinase"/>
    <property type="match status" value="1"/>
</dbReference>
<accession>A0A420YI40</accession>
<dbReference type="GO" id="GO:0005634">
    <property type="term" value="C:nucleus"/>
    <property type="evidence" value="ECO:0007669"/>
    <property type="project" value="TreeGrafter"/>
</dbReference>
<feature type="region of interest" description="Disordered" evidence="1">
    <location>
        <begin position="1032"/>
        <end position="1052"/>
    </location>
</feature>
<evidence type="ECO:0000256" key="1">
    <source>
        <dbReference type="SAM" id="MobiDB-lite"/>
    </source>
</evidence>
<dbReference type="GO" id="GO:0005737">
    <property type="term" value="C:cytoplasm"/>
    <property type="evidence" value="ECO:0007669"/>
    <property type="project" value="TreeGrafter"/>
</dbReference>
<dbReference type="Proteomes" id="UP000275385">
    <property type="component" value="Unassembled WGS sequence"/>
</dbReference>
<sequence length="1052" mass="119497">MTHNNQSYMDAALEEFRQKLTSEWKRTNYKDQIFYLPKAIKAWMAAGDRQNAALLLEAVYKDRGFRRDITVAQLFKEQTRCIIVFAILVSLNYGHLISVFHQHNITDYRVDHDIDIQNSNLSRALRNERVDPIKVLTEFEDRKWSFTPVNLTYLMHPSLSGSKWILPFKEFILIGEGGTAKVYQVLVEGCLLPRDFRELVREASNKVADLAGFYEFAIKEYDHNHAEHFKREREAFMAIRGQEGMVQCLGDFEHHQQAAQGPQTTYNILLEFGQFHLGEFFAEPQTYPPVLQQEILLFWKKFFKVADAISSIHELTHTTEGGSTRRYNGWHADIKPENIMRVYGEFKLSDFGFAKFANYSNRPLSYIDGGTATYGAPEMDTERRMRGTKTALTQAIDVWSFACVLSVTATWAILGVQGVLQYEQVRESAIRDLPGDRRPSSSAAFHNGTKVLPEVLEWHQLLRTCRRESDPITDKILDLIDDRMLLADPDERIPIKELCSKRDALVEEAERALKRPEVQVSQPILEKLLQFDREPPTTSSKEDEGSTMYPARNARGKESQGKSRLPKENSVPQAKPGKVVYRAEALSTALEGVKDIQRQTRATDPGTTAETNNEFTSFLTWSPVDVTPSGRGQQATDPMQTKLPGEPHPAEGNPRREPGLTAQEFPNPPTNEARDGRTRVVTASPETFTSPRLSSIVSGSAVGYPDPIAGEISASDSQRVGPYTVQRTLMHLQTGRSLSTAPEVVLSPSPTRAPLVMSSPTSSAPRFNTEGTRPCPLYSPYGHYQTKAESFAMFKERKELEGRVRKSWSFRKQERDKDLKKIIEDRDIVFVVDRSSTMGQCWPWVTFWVETLAMKLARLDDDGLDLVFTGSGNLDHMGCKHAKEFKTRMDKAQRELDPMPTDMAGCLSRIFSTYRQNRKYARRALTLIVVTDGSWSVPANRQRGNKVEDNIVDFVNELQRTSQDVHDKVKYRRWFSIQFVSFATDPVAHANLKHLDSVMWKERGIPDVIDTKPWDHSIVNNLILGSLHEFADDSDEEPSTAVTGSTSAWRHP</sequence>
<dbReference type="OrthoDB" id="9992527at2759"/>
<reference evidence="3 4" key="1">
    <citation type="submission" date="2018-08" db="EMBL/GenBank/DDBJ databases">
        <title>Draft genome of the lignicolous fungus Coniochaeta pulveracea.</title>
        <authorList>
            <person name="Borstlap C.J."/>
            <person name="De Witt R.N."/>
            <person name="Botha A."/>
            <person name="Volschenk H."/>
        </authorList>
    </citation>
    <scope>NUCLEOTIDE SEQUENCE [LARGE SCALE GENOMIC DNA]</scope>
    <source>
        <strain evidence="3 4">CAB683</strain>
    </source>
</reference>
<name>A0A420YI40_9PEZI</name>
<feature type="compositionally biased region" description="Polar residues" evidence="1">
    <location>
        <begin position="630"/>
        <end position="639"/>
    </location>
</feature>
<dbReference type="InterPro" id="IPR000719">
    <property type="entry name" value="Prot_kinase_dom"/>
</dbReference>
<protein>
    <recommendedName>
        <fullName evidence="2">Protein kinase domain-containing protein</fullName>
    </recommendedName>
</protein>
<dbReference type="Gene3D" id="1.10.510.10">
    <property type="entry name" value="Transferase(Phosphotransferase) domain 1"/>
    <property type="match status" value="1"/>
</dbReference>
<dbReference type="InterPro" id="IPR036465">
    <property type="entry name" value="vWFA_dom_sf"/>
</dbReference>
<feature type="compositionally biased region" description="Polar residues" evidence="1">
    <location>
        <begin position="1040"/>
        <end position="1052"/>
    </location>
</feature>
<feature type="compositionally biased region" description="Basic and acidic residues" evidence="1">
    <location>
        <begin position="529"/>
        <end position="544"/>
    </location>
</feature>
<evidence type="ECO:0000313" key="3">
    <source>
        <dbReference type="EMBL" id="RKU47530.1"/>
    </source>
</evidence>
<feature type="domain" description="Protein kinase" evidence="2">
    <location>
        <begin position="168"/>
        <end position="506"/>
    </location>
</feature>
<dbReference type="EMBL" id="QVQW01000008">
    <property type="protein sequence ID" value="RKU47530.1"/>
    <property type="molecule type" value="Genomic_DNA"/>
</dbReference>